<proteinExistence type="predicted"/>
<dbReference type="Proteomes" id="UP000030854">
    <property type="component" value="Unassembled WGS sequence"/>
</dbReference>
<reference evidence="1 2" key="1">
    <citation type="journal article" date="2014" name="BMC Genomics">
        <title>Adaptive genomic structural variation in the grape powdery mildew pathogen, Erysiphe necator.</title>
        <authorList>
            <person name="Jones L."/>
            <person name="Riaz S."/>
            <person name="Morales-Cruz A."/>
            <person name="Amrine K.C."/>
            <person name="McGuire B."/>
            <person name="Gubler W.D."/>
            <person name="Walker M.A."/>
            <person name="Cantu D."/>
        </authorList>
    </citation>
    <scope>NUCLEOTIDE SEQUENCE [LARGE SCALE GENOMIC DNA]</scope>
    <source>
        <strain evidence="2">c</strain>
    </source>
</reference>
<dbReference type="EMBL" id="JNVN01000138">
    <property type="protein sequence ID" value="KHJ36121.1"/>
    <property type="molecule type" value="Genomic_DNA"/>
</dbReference>
<organism evidence="1 2">
    <name type="scientific">Uncinula necator</name>
    <name type="common">Grape powdery mildew</name>
    <dbReference type="NCBI Taxonomy" id="52586"/>
    <lineage>
        <taxon>Eukaryota</taxon>
        <taxon>Fungi</taxon>
        <taxon>Dikarya</taxon>
        <taxon>Ascomycota</taxon>
        <taxon>Pezizomycotina</taxon>
        <taxon>Leotiomycetes</taxon>
        <taxon>Erysiphales</taxon>
        <taxon>Erysiphaceae</taxon>
        <taxon>Erysiphe</taxon>
    </lineage>
</organism>
<comment type="caution">
    <text evidence="1">The sequence shown here is derived from an EMBL/GenBank/DDBJ whole genome shotgun (WGS) entry which is preliminary data.</text>
</comment>
<evidence type="ECO:0000313" key="2">
    <source>
        <dbReference type="Proteomes" id="UP000030854"/>
    </source>
</evidence>
<name>A0A0B1PGZ4_UNCNE</name>
<dbReference type="HOGENOM" id="CLU_018153_7_1_1"/>
<sequence>MATTKCRNCGGPYRSDNRRCLARPKRSGASTKEQMKAFRQAGEREFQAVLRAKVAEESATSAEDFKVGKITSQTTEVDANANIIPASPVNNSIGDELRL</sequence>
<protein>
    <submittedName>
        <fullName evidence="1">Putative eka-like protein</fullName>
    </submittedName>
</protein>
<accession>A0A0B1PGZ4</accession>
<gene>
    <name evidence="1" type="ORF">EV44_g3556</name>
</gene>
<dbReference type="AlphaFoldDB" id="A0A0B1PGZ4"/>
<keyword evidence="2" id="KW-1185">Reference proteome</keyword>
<evidence type="ECO:0000313" key="1">
    <source>
        <dbReference type="EMBL" id="KHJ36121.1"/>
    </source>
</evidence>